<evidence type="ECO:0008006" key="3">
    <source>
        <dbReference type="Google" id="ProtNLM"/>
    </source>
</evidence>
<accession>A0A150PR31</accession>
<reference evidence="1 2" key="1">
    <citation type="submission" date="2014-02" db="EMBL/GenBank/DDBJ databases">
        <title>The small core and large imbalanced accessory genome model reveals a collaborative survival strategy of Sorangium cellulosum strains in nature.</title>
        <authorList>
            <person name="Han K."/>
            <person name="Peng R."/>
            <person name="Blom J."/>
            <person name="Li Y.-Z."/>
        </authorList>
    </citation>
    <scope>NUCLEOTIDE SEQUENCE [LARGE SCALE GENOMIC DNA]</scope>
    <source>
        <strain evidence="1 2">So0157-18</strain>
    </source>
</reference>
<proteinExistence type="predicted"/>
<evidence type="ECO:0000313" key="1">
    <source>
        <dbReference type="EMBL" id="KYF58227.1"/>
    </source>
</evidence>
<gene>
    <name evidence="1" type="ORF">BE04_13750</name>
</gene>
<name>A0A150PR31_SORCE</name>
<dbReference type="EMBL" id="JELX01001650">
    <property type="protein sequence ID" value="KYF58227.1"/>
    <property type="molecule type" value="Genomic_DNA"/>
</dbReference>
<dbReference type="Proteomes" id="UP000075604">
    <property type="component" value="Unassembled WGS sequence"/>
</dbReference>
<protein>
    <recommendedName>
        <fullName evidence="3">DNA-binding protein</fullName>
    </recommendedName>
</protein>
<sequence>MKLAIDLSPAQADRLHERAKSLGVQPEELARAAVADLLTTPEDEFLAAAEIVLQKNAELYRRLA</sequence>
<evidence type="ECO:0000313" key="2">
    <source>
        <dbReference type="Proteomes" id="UP000075604"/>
    </source>
</evidence>
<dbReference type="AlphaFoldDB" id="A0A150PR31"/>
<comment type="caution">
    <text evidence="1">The sequence shown here is derived from an EMBL/GenBank/DDBJ whole genome shotgun (WGS) entry which is preliminary data.</text>
</comment>
<organism evidence="1 2">
    <name type="scientific">Sorangium cellulosum</name>
    <name type="common">Polyangium cellulosum</name>
    <dbReference type="NCBI Taxonomy" id="56"/>
    <lineage>
        <taxon>Bacteria</taxon>
        <taxon>Pseudomonadati</taxon>
        <taxon>Myxococcota</taxon>
        <taxon>Polyangia</taxon>
        <taxon>Polyangiales</taxon>
        <taxon>Polyangiaceae</taxon>
        <taxon>Sorangium</taxon>
    </lineage>
</organism>